<dbReference type="AlphaFoldDB" id="A0A9D2ND61"/>
<proteinExistence type="predicted"/>
<reference evidence="1" key="2">
    <citation type="submission" date="2021-04" db="EMBL/GenBank/DDBJ databases">
        <authorList>
            <person name="Gilroy R."/>
        </authorList>
    </citation>
    <scope>NUCLEOTIDE SEQUENCE</scope>
    <source>
        <strain evidence="1">USAMLcec2-132</strain>
    </source>
</reference>
<gene>
    <name evidence="1" type="ORF">H9761_06245</name>
</gene>
<comment type="caution">
    <text evidence="1">The sequence shown here is derived from an EMBL/GenBank/DDBJ whole genome shotgun (WGS) entry which is preliminary data.</text>
</comment>
<dbReference type="PROSITE" id="PS51257">
    <property type="entry name" value="PROKAR_LIPOPROTEIN"/>
    <property type="match status" value="1"/>
</dbReference>
<protein>
    <submittedName>
        <fullName evidence="1">Uncharacterized protein</fullName>
    </submittedName>
</protein>
<name>A0A9D2ND61_9FIRM</name>
<accession>A0A9D2ND61</accession>
<evidence type="ECO:0000313" key="2">
    <source>
        <dbReference type="Proteomes" id="UP000823891"/>
    </source>
</evidence>
<dbReference type="EMBL" id="DWWS01000021">
    <property type="protein sequence ID" value="HJC23287.1"/>
    <property type="molecule type" value="Genomic_DNA"/>
</dbReference>
<sequence>MKITRTDRKAHKKKIPFRYASFFLLLLPLVITACGSQKIKAGLFPEETASVQVIYSHAAESVAWELEAEETEAVRGWAEALELKHRAFAEGSTPGDTEGGASWEFVINDGETSFTYVVSGGGYLVFEDEWYEVENPSDPPVETRLVFAGRTVKKAELSEETLEWLEWYNSLSGEEQLAVSYVPGDLLEAALGEGVEAAAVETEAQDEPPAEDPWEPLLSLEWGMSPEAAAEHAAFTEDIAPETASQETDSGKDGQESLIYGTLSGQKLLYGVPMEVTLIFDGEYGLMELNAQCEPEALEDLEETLTELFAKEEGTTLHIEEDRLIWQTEPVGEFCTREEVSGYLTEAYGESVYPGNLDAVVTGELGKPLVSCTLYLSGERKGTLCLDARGQAHLKKWTGQQ</sequence>
<organism evidence="1 2">
    <name type="scientific">Candidatus Eisenbergiella merdavium</name>
    <dbReference type="NCBI Taxonomy" id="2838551"/>
    <lineage>
        <taxon>Bacteria</taxon>
        <taxon>Bacillati</taxon>
        <taxon>Bacillota</taxon>
        <taxon>Clostridia</taxon>
        <taxon>Lachnospirales</taxon>
        <taxon>Lachnospiraceae</taxon>
        <taxon>Eisenbergiella</taxon>
    </lineage>
</organism>
<evidence type="ECO:0000313" key="1">
    <source>
        <dbReference type="EMBL" id="HJC23287.1"/>
    </source>
</evidence>
<reference evidence="1" key="1">
    <citation type="journal article" date="2021" name="PeerJ">
        <title>Extensive microbial diversity within the chicken gut microbiome revealed by metagenomics and culture.</title>
        <authorList>
            <person name="Gilroy R."/>
            <person name="Ravi A."/>
            <person name="Getino M."/>
            <person name="Pursley I."/>
            <person name="Horton D.L."/>
            <person name="Alikhan N.F."/>
            <person name="Baker D."/>
            <person name="Gharbi K."/>
            <person name="Hall N."/>
            <person name="Watson M."/>
            <person name="Adriaenssens E.M."/>
            <person name="Foster-Nyarko E."/>
            <person name="Jarju S."/>
            <person name="Secka A."/>
            <person name="Antonio M."/>
            <person name="Oren A."/>
            <person name="Chaudhuri R.R."/>
            <person name="La Ragione R."/>
            <person name="Hildebrand F."/>
            <person name="Pallen M.J."/>
        </authorList>
    </citation>
    <scope>NUCLEOTIDE SEQUENCE</scope>
    <source>
        <strain evidence="1">USAMLcec2-132</strain>
    </source>
</reference>
<dbReference type="Proteomes" id="UP000823891">
    <property type="component" value="Unassembled WGS sequence"/>
</dbReference>